<name>A0A193C5F8_AMYOR</name>
<dbReference type="RefSeq" id="WP_044855913.1">
    <property type="nucleotide sequence ID" value="NZ_CP016174.1"/>
</dbReference>
<dbReference type="AlphaFoldDB" id="A0A193C5F8"/>
<gene>
    <name evidence="2" type="ORF">SD37_31595</name>
</gene>
<dbReference type="eggNOG" id="ENOG502ZKKR">
    <property type="taxonomic scope" value="Bacteria"/>
</dbReference>
<feature type="region of interest" description="Disordered" evidence="1">
    <location>
        <begin position="1"/>
        <end position="65"/>
    </location>
</feature>
<feature type="compositionally biased region" description="Basic and acidic residues" evidence="1">
    <location>
        <begin position="22"/>
        <end position="52"/>
    </location>
</feature>
<dbReference type="EMBL" id="CP016174">
    <property type="protein sequence ID" value="ANN19717.1"/>
    <property type="molecule type" value="Genomic_DNA"/>
</dbReference>
<reference evidence="2 3" key="1">
    <citation type="journal article" date="2015" name="Genome Announc.">
        <title>Draft Genome Sequence of Norvancomycin-Producing Strain Amycolatopsis orientalis CPCC200066.</title>
        <authorList>
            <person name="Lei X."/>
            <person name="Yuan F."/>
            <person name="Shi Y."/>
            <person name="Li X."/>
            <person name="Wang L."/>
            <person name="Hong B."/>
        </authorList>
    </citation>
    <scope>NUCLEOTIDE SEQUENCE [LARGE SCALE GENOMIC DNA]</scope>
    <source>
        <strain evidence="2 3">B-37</strain>
    </source>
</reference>
<accession>A0A193C5F8</accession>
<proteinExistence type="predicted"/>
<dbReference type="STRING" id="31958.SD37_31595"/>
<sequence>MSDRDPGDTAKDGEDPTADFLAEVRPEETPWRTERPPGEQAPERAERPEKWGRAKSAGRAAAKAAPYVQAAALATWIVSGTLDDSGDSGSDSGFGDMGSSGDA</sequence>
<organism evidence="2 3">
    <name type="scientific">Amycolatopsis orientalis</name>
    <name type="common">Nocardia orientalis</name>
    <dbReference type="NCBI Taxonomy" id="31958"/>
    <lineage>
        <taxon>Bacteria</taxon>
        <taxon>Bacillati</taxon>
        <taxon>Actinomycetota</taxon>
        <taxon>Actinomycetes</taxon>
        <taxon>Pseudonocardiales</taxon>
        <taxon>Pseudonocardiaceae</taxon>
        <taxon>Amycolatopsis</taxon>
    </lineage>
</organism>
<feature type="compositionally biased region" description="Low complexity" evidence="1">
    <location>
        <begin position="54"/>
        <end position="65"/>
    </location>
</feature>
<feature type="compositionally biased region" description="Basic and acidic residues" evidence="1">
    <location>
        <begin position="1"/>
        <end position="14"/>
    </location>
</feature>
<dbReference type="Proteomes" id="UP000093695">
    <property type="component" value="Chromosome"/>
</dbReference>
<keyword evidence="3" id="KW-1185">Reference proteome</keyword>
<evidence type="ECO:0000256" key="1">
    <source>
        <dbReference type="SAM" id="MobiDB-lite"/>
    </source>
</evidence>
<feature type="region of interest" description="Disordered" evidence="1">
    <location>
        <begin position="80"/>
        <end position="103"/>
    </location>
</feature>
<dbReference type="KEGG" id="aori:SD37_31595"/>
<protein>
    <submittedName>
        <fullName evidence="2">Uncharacterized protein</fullName>
    </submittedName>
</protein>
<evidence type="ECO:0000313" key="3">
    <source>
        <dbReference type="Proteomes" id="UP000093695"/>
    </source>
</evidence>
<feature type="compositionally biased region" description="Low complexity" evidence="1">
    <location>
        <begin position="87"/>
        <end position="103"/>
    </location>
</feature>
<evidence type="ECO:0000313" key="2">
    <source>
        <dbReference type="EMBL" id="ANN19717.1"/>
    </source>
</evidence>